<keyword evidence="3" id="KW-1185">Reference proteome</keyword>
<dbReference type="RefSeq" id="WP_253873310.1">
    <property type="nucleotide sequence ID" value="NZ_JBHUOG010000001.1"/>
</dbReference>
<reference evidence="3" key="1">
    <citation type="journal article" date="2019" name="Int. J. Syst. Evol. Microbiol.">
        <title>The Global Catalogue of Microorganisms (GCM) 10K type strain sequencing project: providing services to taxonomists for standard genome sequencing and annotation.</title>
        <authorList>
            <consortium name="The Broad Institute Genomics Platform"/>
            <consortium name="The Broad Institute Genome Sequencing Center for Infectious Disease"/>
            <person name="Wu L."/>
            <person name="Ma J."/>
        </authorList>
    </citation>
    <scope>NUCLEOTIDE SEQUENCE [LARGE SCALE GENOMIC DNA]</scope>
    <source>
        <strain evidence="3">CCM 7044</strain>
    </source>
</reference>
<gene>
    <name evidence="2" type="ORF">ACFS27_12895</name>
</gene>
<accession>A0ABW5VT24</accession>
<feature type="region of interest" description="Disordered" evidence="1">
    <location>
        <begin position="15"/>
        <end position="49"/>
    </location>
</feature>
<name>A0ABW5VT24_9MICO</name>
<sequence length="189" mass="20357">MTAAVFAAAGCTSFATEPSMSTSPTTAASSTSSPSPSTSPTTEAQHAAANATELVHEYYRTTDAVATDPSDLEPLKSVATSAELLRLQNTFTQWADDGWHKTGAITVVELTTQSVSLEDPDPTIQIDVCYDVTGVDVVDRSGESQVATNRPDRTWERLWVSNPNYGDDRESGWLVADRKTLERKPCAAR</sequence>
<evidence type="ECO:0000313" key="3">
    <source>
        <dbReference type="Proteomes" id="UP001597479"/>
    </source>
</evidence>
<evidence type="ECO:0000256" key="1">
    <source>
        <dbReference type="SAM" id="MobiDB-lite"/>
    </source>
</evidence>
<protein>
    <recommendedName>
        <fullName evidence="4">Lipoprotein</fullName>
    </recommendedName>
</protein>
<dbReference type="EMBL" id="JBHUOG010000001">
    <property type="protein sequence ID" value="MFD2794446.1"/>
    <property type="molecule type" value="Genomic_DNA"/>
</dbReference>
<dbReference type="Proteomes" id="UP001597479">
    <property type="component" value="Unassembled WGS sequence"/>
</dbReference>
<proteinExistence type="predicted"/>
<evidence type="ECO:0000313" key="2">
    <source>
        <dbReference type="EMBL" id="MFD2794446.1"/>
    </source>
</evidence>
<organism evidence="2 3">
    <name type="scientific">Promicromonospora vindobonensis</name>
    <dbReference type="NCBI Taxonomy" id="195748"/>
    <lineage>
        <taxon>Bacteria</taxon>
        <taxon>Bacillati</taxon>
        <taxon>Actinomycetota</taxon>
        <taxon>Actinomycetes</taxon>
        <taxon>Micrococcales</taxon>
        <taxon>Promicromonosporaceae</taxon>
        <taxon>Promicromonospora</taxon>
    </lineage>
</organism>
<feature type="compositionally biased region" description="Low complexity" evidence="1">
    <location>
        <begin position="15"/>
        <end position="44"/>
    </location>
</feature>
<evidence type="ECO:0008006" key="4">
    <source>
        <dbReference type="Google" id="ProtNLM"/>
    </source>
</evidence>
<comment type="caution">
    <text evidence="2">The sequence shown here is derived from an EMBL/GenBank/DDBJ whole genome shotgun (WGS) entry which is preliminary data.</text>
</comment>